<evidence type="ECO:0000256" key="2">
    <source>
        <dbReference type="ARBA" id="ARBA00022989"/>
    </source>
</evidence>
<keyword evidence="6" id="KW-0614">Plasmid</keyword>
<dbReference type="EMBL" id="CP044333">
    <property type="protein sequence ID" value="QGN00064.1"/>
    <property type="molecule type" value="Genomic_DNA"/>
</dbReference>
<protein>
    <submittedName>
        <fullName evidence="6">MFS transporter</fullName>
    </submittedName>
</protein>
<evidence type="ECO:0000256" key="1">
    <source>
        <dbReference type="ARBA" id="ARBA00022692"/>
    </source>
</evidence>
<proteinExistence type="predicted"/>
<feature type="domain" description="Major facilitator superfamily (MFS) profile" evidence="5">
    <location>
        <begin position="1"/>
        <end position="117"/>
    </location>
</feature>
<accession>A0A6B8MFV9</accession>
<dbReference type="AlphaFoldDB" id="A0A6B8MFV9"/>
<organism evidence="6 7">
    <name type="scientific">Methylocystis parvus</name>
    <dbReference type="NCBI Taxonomy" id="134"/>
    <lineage>
        <taxon>Bacteria</taxon>
        <taxon>Pseudomonadati</taxon>
        <taxon>Pseudomonadota</taxon>
        <taxon>Alphaproteobacteria</taxon>
        <taxon>Hyphomicrobiales</taxon>
        <taxon>Methylocystaceae</taxon>
        <taxon>Methylocystis</taxon>
    </lineage>
</organism>
<dbReference type="InterPro" id="IPR036259">
    <property type="entry name" value="MFS_trans_sf"/>
</dbReference>
<keyword evidence="2 4" id="KW-1133">Transmembrane helix</keyword>
<evidence type="ECO:0000313" key="6">
    <source>
        <dbReference type="EMBL" id="QGN00064.1"/>
    </source>
</evidence>
<feature type="transmembrane region" description="Helical" evidence="4">
    <location>
        <begin position="29"/>
        <end position="49"/>
    </location>
</feature>
<sequence>MLNVGAVTAAFAMMIAALAQTYAEIFGALVIFGSAIGLMLPGNLAALSLRVGADAQGKAAGINVVGQGMGQALGPVLGASLHQLSPLAPFFATTILMIASVVLTVYVSRGRFAASSP</sequence>
<reference evidence="6 7" key="1">
    <citation type="submission" date="2019-09" db="EMBL/GenBank/DDBJ databases">
        <title>Isolation and complete genome sequencing of Methylocystis species.</title>
        <authorList>
            <person name="Rumah B.L."/>
            <person name="Stead C.E."/>
            <person name="Stevens B.C."/>
            <person name="Minton N.P."/>
            <person name="Grosse-Honebrink A."/>
            <person name="Zhang Y."/>
        </authorList>
    </citation>
    <scope>NUCLEOTIDE SEQUENCE [LARGE SCALE GENOMIC DNA]</scope>
    <source>
        <strain evidence="6 7">BRCS2</strain>
        <plasmid evidence="6 7">unnamed2</plasmid>
    </source>
</reference>
<dbReference type="RefSeq" id="WP_016921235.1">
    <property type="nucleotide sequence ID" value="NZ_CP044333.1"/>
</dbReference>
<feature type="transmembrane region" description="Helical" evidence="4">
    <location>
        <begin position="61"/>
        <end position="81"/>
    </location>
</feature>
<evidence type="ECO:0000313" key="7">
    <source>
        <dbReference type="Proteomes" id="UP000422569"/>
    </source>
</evidence>
<evidence type="ECO:0000256" key="4">
    <source>
        <dbReference type="SAM" id="Phobius"/>
    </source>
</evidence>
<gene>
    <name evidence="6" type="ORF">F7D14_21000</name>
</gene>
<evidence type="ECO:0000259" key="5">
    <source>
        <dbReference type="PROSITE" id="PS50850"/>
    </source>
</evidence>
<dbReference type="InterPro" id="IPR011701">
    <property type="entry name" value="MFS"/>
</dbReference>
<evidence type="ECO:0000256" key="3">
    <source>
        <dbReference type="ARBA" id="ARBA00023136"/>
    </source>
</evidence>
<dbReference type="SUPFAM" id="SSF103473">
    <property type="entry name" value="MFS general substrate transporter"/>
    <property type="match status" value="1"/>
</dbReference>
<dbReference type="InterPro" id="IPR020846">
    <property type="entry name" value="MFS_dom"/>
</dbReference>
<dbReference type="GeneID" id="42570946"/>
<name>A0A6B8MFV9_9HYPH</name>
<geneLocation type="plasmid" evidence="6">
    <name>unnamed2</name>
</geneLocation>
<keyword evidence="1 4" id="KW-0812">Transmembrane</keyword>
<dbReference type="KEGG" id="mpar:F7D14_21000"/>
<keyword evidence="7" id="KW-1185">Reference proteome</keyword>
<dbReference type="GO" id="GO:0022857">
    <property type="term" value="F:transmembrane transporter activity"/>
    <property type="evidence" value="ECO:0007669"/>
    <property type="project" value="InterPro"/>
</dbReference>
<dbReference type="Gene3D" id="1.20.1250.20">
    <property type="entry name" value="MFS general substrate transporter like domains"/>
    <property type="match status" value="1"/>
</dbReference>
<keyword evidence="3 4" id="KW-0472">Membrane</keyword>
<feature type="transmembrane region" description="Helical" evidence="4">
    <location>
        <begin position="87"/>
        <end position="107"/>
    </location>
</feature>
<dbReference type="PROSITE" id="PS50850">
    <property type="entry name" value="MFS"/>
    <property type="match status" value="1"/>
</dbReference>
<dbReference type="Proteomes" id="UP000422569">
    <property type="component" value="Plasmid unnamed2"/>
</dbReference>
<dbReference type="Pfam" id="PF07690">
    <property type="entry name" value="MFS_1"/>
    <property type="match status" value="1"/>
</dbReference>